<dbReference type="InterPro" id="IPR011009">
    <property type="entry name" value="Kinase-like_dom_sf"/>
</dbReference>
<evidence type="ECO:0000256" key="1">
    <source>
        <dbReference type="ARBA" id="ARBA00006219"/>
    </source>
</evidence>
<dbReference type="InterPro" id="IPR040999">
    <property type="entry name" value="Mak_N_cap"/>
</dbReference>
<comment type="catalytic activity">
    <reaction evidence="8">
        <text>D-maltose + ATP = alpha-maltose 1-phosphate + ADP + H(+)</text>
        <dbReference type="Rhea" id="RHEA:31915"/>
        <dbReference type="ChEBI" id="CHEBI:15378"/>
        <dbReference type="ChEBI" id="CHEBI:17306"/>
        <dbReference type="ChEBI" id="CHEBI:30616"/>
        <dbReference type="ChEBI" id="CHEBI:63576"/>
        <dbReference type="ChEBI" id="CHEBI:456216"/>
        <dbReference type="EC" id="2.7.1.175"/>
    </reaction>
</comment>
<dbReference type="EC" id="2.7.1.175" evidence="2"/>
<sequence length="518" mass="60393">MSKFVLQLDWEGFEKDKYVHTVLEDNLLPDYFVKCRWFAGKARKNWRLKVTKVVRMTDAEKQFFFSIITVKYPEGDTETYMFPLSFVEKGSVELPEKAIISPATLEDKEGYLVEAVFDTSFRQAIFHNVVASKGTLQIDNDLLKFEKGKGLEDESASESVIPDIDSSNTAFVFGGKYFFKLYRKLFSETNPEVEMVQFITQNSDFKNIPRFCGSVTLERKLESDITFGLLVEVISNEKDNWSKTGDYLNEFMFAFVDGNFQVKENVFEKVALLGVRTAEMHDALFSIHGDEGFRADNFDRPYRRFIHQKVEDLLEHRYNLLTDNYLSLDEASQILAWKFMEAKDLILDFVDQILTRPIESFRTRIHGDYHLGQVLVCEEDLVIIDFEGEPESSIASRKVKHSPLKDVAGMIRSYHYAVSAKLFNSPETKELDEKVLQRATDRWYKLMRDTYLEEYLGYFGPLHPLLKNNNEINYLLQFHLLEKAVYELGYELNYRPGWVKIPLKGILDVILEIEKLKR</sequence>
<evidence type="ECO:0000259" key="9">
    <source>
        <dbReference type="Pfam" id="PF18085"/>
    </source>
</evidence>
<dbReference type="Pfam" id="PF18085">
    <property type="entry name" value="Mak_N_cap"/>
    <property type="match status" value="1"/>
</dbReference>
<keyword evidence="5" id="KW-0547">Nucleotide-binding</keyword>
<dbReference type="RefSeq" id="WP_255036805.1">
    <property type="nucleotide sequence ID" value="NZ_RJUF01000019.1"/>
</dbReference>
<dbReference type="EMBL" id="RJUF01000019">
    <property type="protein sequence ID" value="MCP9763020.1"/>
    <property type="molecule type" value="Genomic_DNA"/>
</dbReference>
<evidence type="ECO:0000256" key="7">
    <source>
        <dbReference type="ARBA" id="ARBA00031251"/>
    </source>
</evidence>
<protein>
    <recommendedName>
        <fullName evidence="3">Maltokinase</fullName>
        <ecNumber evidence="2">2.7.1.175</ecNumber>
    </recommendedName>
    <alternativeName>
        <fullName evidence="7">Maltose-1-phosphate synthase</fullName>
    </alternativeName>
</protein>
<dbReference type="Proteomes" id="UP001204144">
    <property type="component" value="Unassembled WGS sequence"/>
</dbReference>
<comment type="caution">
    <text evidence="10">The sequence shown here is derived from an EMBL/GenBank/DDBJ whole genome shotgun (WGS) entry which is preliminary data.</text>
</comment>
<feature type="domain" description="Maltokinase N-terminal cap" evidence="9">
    <location>
        <begin position="33"/>
        <end position="118"/>
    </location>
</feature>
<dbReference type="GO" id="GO:0016740">
    <property type="term" value="F:transferase activity"/>
    <property type="evidence" value="ECO:0007669"/>
    <property type="project" value="UniProtKB-KW"/>
</dbReference>
<proteinExistence type="inferred from homology"/>
<evidence type="ECO:0000256" key="8">
    <source>
        <dbReference type="ARBA" id="ARBA00049067"/>
    </source>
</evidence>
<keyword evidence="4" id="KW-0808">Transferase</keyword>
<comment type="similarity">
    <text evidence="1">Belongs to the aminoglycoside phosphotransferase family.</text>
</comment>
<keyword evidence="6" id="KW-0067">ATP-binding</keyword>
<dbReference type="NCBIfam" id="TIGR02457">
    <property type="entry name" value="TreS_Cterm"/>
    <property type="match status" value="1"/>
</dbReference>
<dbReference type="AlphaFoldDB" id="A0AAE3H4T6"/>
<reference evidence="10 11" key="1">
    <citation type="submission" date="2018-11" db="EMBL/GenBank/DDBJ databases">
        <title>Novel bacteria species description.</title>
        <authorList>
            <person name="Han J.-H."/>
        </authorList>
    </citation>
    <scope>NUCLEOTIDE SEQUENCE [LARGE SCALE GENOMIC DNA]</scope>
    <source>
        <strain evidence="10 11">KCTC23259</strain>
    </source>
</reference>
<name>A0AAE3H4T6_9BACT</name>
<keyword evidence="11" id="KW-1185">Reference proteome</keyword>
<evidence type="ECO:0000313" key="10">
    <source>
        <dbReference type="EMBL" id="MCP9763020.1"/>
    </source>
</evidence>
<gene>
    <name evidence="10" type="ORF">EGI31_08640</name>
</gene>
<evidence type="ECO:0000256" key="2">
    <source>
        <dbReference type="ARBA" id="ARBA00011962"/>
    </source>
</evidence>
<evidence type="ECO:0000256" key="3">
    <source>
        <dbReference type="ARBA" id="ARBA00013882"/>
    </source>
</evidence>
<organism evidence="10 11">
    <name type="scientific">Lacihabitans soyangensis</name>
    <dbReference type="NCBI Taxonomy" id="869394"/>
    <lineage>
        <taxon>Bacteria</taxon>
        <taxon>Pseudomonadati</taxon>
        <taxon>Bacteroidota</taxon>
        <taxon>Cytophagia</taxon>
        <taxon>Cytophagales</taxon>
        <taxon>Leadbetterellaceae</taxon>
        <taxon>Lacihabitans</taxon>
    </lineage>
</organism>
<evidence type="ECO:0000256" key="5">
    <source>
        <dbReference type="ARBA" id="ARBA00022741"/>
    </source>
</evidence>
<evidence type="ECO:0000256" key="4">
    <source>
        <dbReference type="ARBA" id="ARBA00022679"/>
    </source>
</evidence>
<accession>A0AAE3H4T6</accession>
<evidence type="ECO:0000313" key="11">
    <source>
        <dbReference type="Proteomes" id="UP001204144"/>
    </source>
</evidence>
<evidence type="ECO:0000256" key="6">
    <source>
        <dbReference type="ARBA" id="ARBA00022840"/>
    </source>
</evidence>
<dbReference type="SUPFAM" id="SSF56112">
    <property type="entry name" value="Protein kinase-like (PK-like)"/>
    <property type="match status" value="1"/>
</dbReference>
<dbReference type="InterPro" id="IPR012811">
    <property type="entry name" value="TreS_maltokin_C_dom"/>
</dbReference>
<dbReference type="Gene3D" id="3.90.1200.10">
    <property type="match status" value="1"/>
</dbReference>
<dbReference type="GO" id="GO:0005524">
    <property type="term" value="F:ATP binding"/>
    <property type="evidence" value="ECO:0007669"/>
    <property type="project" value="UniProtKB-KW"/>
</dbReference>